<evidence type="ECO:0000313" key="3">
    <source>
        <dbReference type="Proteomes" id="UP000315395"/>
    </source>
</evidence>
<sequence>MRFKLTPQNTSFYGQFATLATHIRDAAHLLQATVEGPPGEWQTAARRLKELEHEGDEATHAILSAVNSSFITPFDRDDIYRLAARLDDCLDHIEASAEIMVLYRIGELPAAVAEQARVLAEMADLTLEAMPGLEKMHNLREFWIAINSLENDADRNYRQMIAALFDGDRDAVDIIKLKELFDELEAAADSFETVANTVESIAAKES</sequence>
<dbReference type="Proteomes" id="UP000315395">
    <property type="component" value="Chromosome"/>
</dbReference>
<keyword evidence="3" id="KW-1185">Reference proteome</keyword>
<evidence type="ECO:0000313" key="2">
    <source>
        <dbReference type="EMBL" id="QDO87611.1"/>
    </source>
</evidence>
<dbReference type="AlphaFoldDB" id="A0A516G7W5"/>
<accession>A0A516G7W5</accession>
<dbReference type="PANTHER" id="PTHR37298:SF1">
    <property type="entry name" value="UPF0111 PROTEIN YKAA"/>
    <property type="match status" value="1"/>
</dbReference>
<protein>
    <submittedName>
        <fullName evidence="2">DUF47 family protein</fullName>
    </submittedName>
</protein>
<dbReference type="OrthoDB" id="9797568at2"/>
<dbReference type="InterPro" id="IPR018445">
    <property type="entry name" value="Put_Phosphate_transp_reg"/>
</dbReference>
<dbReference type="InterPro" id="IPR052912">
    <property type="entry name" value="UPF0111_domain"/>
</dbReference>
<gene>
    <name evidence="2" type="ORF">FNH13_04050</name>
</gene>
<proteinExistence type="inferred from homology"/>
<organism evidence="2 3">
    <name type="scientific">Ornithinimicrobium ciconiae</name>
    <dbReference type="NCBI Taxonomy" id="2594265"/>
    <lineage>
        <taxon>Bacteria</taxon>
        <taxon>Bacillati</taxon>
        <taxon>Actinomycetota</taxon>
        <taxon>Actinomycetes</taxon>
        <taxon>Micrococcales</taxon>
        <taxon>Ornithinimicrobiaceae</taxon>
        <taxon>Ornithinimicrobium</taxon>
    </lineage>
</organism>
<evidence type="ECO:0000256" key="1">
    <source>
        <dbReference type="ARBA" id="ARBA00008591"/>
    </source>
</evidence>
<dbReference type="Pfam" id="PF01865">
    <property type="entry name" value="PhoU_div"/>
    <property type="match status" value="1"/>
</dbReference>
<comment type="similarity">
    <text evidence="1">Belongs to the UPF0111 family.</text>
</comment>
<dbReference type="PANTHER" id="PTHR37298">
    <property type="entry name" value="UPF0111 PROTEIN YKAA"/>
    <property type="match status" value="1"/>
</dbReference>
<dbReference type="Gene3D" id="1.20.58.220">
    <property type="entry name" value="Phosphate transport system protein phou homolog 2, domain 2"/>
    <property type="match status" value="1"/>
</dbReference>
<dbReference type="KEGG" id="orz:FNH13_04050"/>
<reference evidence="2 3" key="1">
    <citation type="submission" date="2019-07" db="EMBL/GenBank/DDBJ databases">
        <title>complete genome sequencing of Ornithinimicrobium sp. H23M54.</title>
        <authorList>
            <person name="Bae J.-W."/>
            <person name="Lee S.-Y."/>
        </authorList>
    </citation>
    <scope>NUCLEOTIDE SEQUENCE [LARGE SCALE GENOMIC DNA]</scope>
    <source>
        <strain evidence="2 3">H23M54</strain>
    </source>
</reference>
<name>A0A516G7W5_9MICO</name>
<dbReference type="EMBL" id="CP041616">
    <property type="protein sequence ID" value="QDO87611.1"/>
    <property type="molecule type" value="Genomic_DNA"/>
</dbReference>
<dbReference type="RefSeq" id="WP_143782288.1">
    <property type="nucleotide sequence ID" value="NZ_CP041616.1"/>
</dbReference>
<dbReference type="InterPro" id="IPR038078">
    <property type="entry name" value="PhoU-like_sf"/>
</dbReference>